<evidence type="ECO:0000313" key="1">
    <source>
        <dbReference type="EMBL" id="KRN77157.1"/>
    </source>
</evidence>
<dbReference type="AlphaFoldDB" id="A0A0R2JP44"/>
<dbReference type="Proteomes" id="UP000051673">
    <property type="component" value="Unassembled WGS sequence"/>
</dbReference>
<dbReference type="STRING" id="1620.IV67_GL000678"/>
<name>A0A0R2JP44_9LACO</name>
<gene>
    <name evidence="1" type="ORF">IV67_GL000678</name>
</gene>
<dbReference type="PATRIC" id="fig|1620.3.peg.687"/>
<evidence type="ECO:0008006" key="3">
    <source>
        <dbReference type="Google" id="ProtNLM"/>
    </source>
</evidence>
<organism evidence="1 2">
    <name type="scientific">Weissella minor</name>
    <dbReference type="NCBI Taxonomy" id="1620"/>
    <lineage>
        <taxon>Bacteria</taxon>
        <taxon>Bacillati</taxon>
        <taxon>Bacillota</taxon>
        <taxon>Bacilli</taxon>
        <taxon>Lactobacillales</taxon>
        <taxon>Lactobacillaceae</taxon>
        <taxon>Weissella</taxon>
    </lineage>
</organism>
<dbReference type="EMBL" id="JQCD01000024">
    <property type="protein sequence ID" value="KRN77157.1"/>
    <property type="molecule type" value="Genomic_DNA"/>
</dbReference>
<reference evidence="1 2" key="1">
    <citation type="journal article" date="2015" name="Genome Announc.">
        <title>Expanding the biotechnology potential of lactobacilli through comparative genomics of 213 strains and associated genera.</title>
        <authorList>
            <person name="Sun Z."/>
            <person name="Harris H.M."/>
            <person name="McCann A."/>
            <person name="Guo C."/>
            <person name="Argimon S."/>
            <person name="Zhang W."/>
            <person name="Yang X."/>
            <person name="Jeffery I.B."/>
            <person name="Cooney J.C."/>
            <person name="Kagawa T.F."/>
            <person name="Liu W."/>
            <person name="Song Y."/>
            <person name="Salvetti E."/>
            <person name="Wrobel A."/>
            <person name="Rasinkangas P."/>
            <person name="Parkhill J."/>
            <person name="Rea M.C."/>
            <person name="O'Sullivan O."/>
            <person name="Ritari J."/>
            <person name="Douillard F.P."/>
            <person name="Paul Ross R."/>
            <person name="Yang R."/>
            <person name="Briner A.E."/>
            <person name="Felis G.E."/>
            <person name="de Vos W.M."/>
            <person name="Barrangou R."/>
            <person name="Klaenhammer T.R."/>
            <person name="Caufield P.W."/>
            <person name="Cui Y."/>
            <person name="Zhang H."/>
            <person name="O'Toole P.W."/>
        </authorList>
    </citation>
    <scope>NUCLEOTIDE SEQUENCE [LARGE SCALE GENOMIC DNA]</scope>
    <source>
        <strain evidence="1 2">DSM 20014</strain>
    </source>
</reference>
<protein>
    <recommendedName>
        <fullName evidence="3">Bacteriocin immunity protein</fullName>
    </recommendedName>
</protein>
<sequence>MSGNKKEREASEVKSILSNLYNDLSKAEYEQRYHALNQTLLVDYQRIEKGSNVGHVANDLVKQLNHEVLTNLRLNVQNPTSLKTALETLNKYVPRDERVFSNYAQSFPIRW</sequence>
<evidence type="ECO:0000313" key="2">
    <source>
        <dbReference type="Proteomes" id="UP000051673"/>
    </source>
</evidence>
<keyword evidence="2" id="KW-1185">Reference proteome</keyword>
<comment type="caution">
    <text evidence="1">The sequence shown here is derived from an EMBL/GenBank/DDBJ whole genome shotgun (WGS) entry which is preliminary data.</text>
</comment>
<dbReference type="GO" id="GO:0030153">
    <property type="term" value="P:bacteriocin immunity"/>
    <property type="evidence" value="ECO:0007669"/>
    <property type="project" value="InterPro"/>
</dbReference>
<proteinExistence type="predicted"/>
<accession>A0A0R2JP44</accession>
<dbReference type="RefSeq" id="WP_057788160.1">
    <property type="nucleotide sequence ID" value="NZ_JQCD01000024.1"/>
</dbReference>